<dbReference type="InterPro" id="IPR003140">
    <property type="entry name" value="PLipase/COase/thioEstase"/>
</dbReference>
<dbReference type="SUPFAM" id="SSF53474">
    <property type="entry name" value="alpha/beta-Hydrolases"/>
    <property type="match status" value="1"/>
</dbReference>
<organism evidence="4 5">
    <name type="scientific">Bifidobacterium catulorum</name>
    <dbReference type="NCBI Taxonomy" id="1630173"/>
    <lineage>
        <taxon>Bacteria</taxon>
        <taxon>Bacillati</taxon>
        <taxon>Actinomycetota</taxon>
        <taxon>Actinomycetes</taxon>
        <taxon>Bifidobacteriales</taxon>
        <taxon>Bifidobacteriaceae</taxon>
        <taxon>Bifidobacterium</taxon>
    </lineage>
</organism>
<evidence type="ECO:0000259" key="3">
    <source>
        <dbReference type="Pfam" id="PF02230"/>
    </source>
</evidence>
<evidence type="ECO:0000313" key="5">
    <source>
        <dbReference type="Proteomes" id="UP000245753"/>
    </source>
</evidence>
<name>A0A2U2MQA0_9BIFI</name>
<dbReference type="OrthoDB" id="9780848at2"/>
<evidence type="ECO:0000256" key="2">
    <source>
        <dbReference type="ARBA" id="ARBA00022801"/>
    </source>
</evidence>
<dbReference type="Pfam" id="PF02230">
    <property type="entry name" value="Abhydrolase_2"/>
    <property type="match status" value="1"/>
</dbReference>
<evidence type="ECO:0000313" key="4">
    <source>
        <dbReference type="EMBL" id="PWG59009.1"/>
    </source>
</evidence>
<sequence length="249" mass="27478">MTNDKTTKLIGRESDVVPGHFGDPQTVTHAQWSRGDGAANPAKPMFLIMHGWGSNEEEIADLMGYIAPYNDYASLRAPMPMPPQFADYAPKGYTWLHDSVPAGEDLDYDAYAAAKAVDAWVAANVPEDREVVPLGFSQGGLVAVHLLRVNPRRYRAVVCLSGFMAPGIVDGTAPYDNALGALEIPVFFAFGDKDQVVPRNQYNALSAWLEENTYLKLKEYPKLDHAVSLSEFDDIRQWLLDNNITSGIM</sequence>
<feature type="domain" description="Phospholipase/carboxylesterase/thioesterase" evidence="3">
    <location>
        <begin position="39"/>
        <end position="239"/>
    </location>
</feature>
<dbReference type="InterPro" id="IPR050565">
    <property type="entry name" value="LYPA1-2/EST-like"/>
</dbReference>
<gene>
    <name evidence="4" type="ORF">DF200_09800</name>
</gene>
<dbReference type="AlphaFoldDB" id="A0A2U2MQA0"/>
<dbReference type="GO" id="GO:0016787">
    <property type="term" value="F:hydrolase activity"/>
    <property type="evidence" value="ECO:0007669"/>
    <property type="project" value="UniProtKB-KW"/>
</dbReference>
<dbReference type="Proteomes" id="UP000245753">
    <property type="component" value="Unassembled WGS sequence"/>
</dbReference>
<keyword evidence="5" id="KW-1185">Reference proteome</keyword>
<dbReference type="RefSeq" id="WP_109138090.1">
    <property type="nucleotide sequence ID" value="NZ_QFFN01000046.1"/>
</dbReference>
<dbReference type="EMBL" id="QFFN01000046">
    <property type="protein sequence ID" value="PWG59009.1"/>
    <property type="molecule type" value="Genomic_DNA"/>
</dbReference>
<dbReference type="InterPro" id="IPR029058">
    <property type="entry name" value="AB_hydrolase_fold"/>
</dbReference>
<keyword evidence="2" id="KW-0378">Hydrolase</keyword>
<reference evidence="4 5" key="1">
    <citation type="journal article" date="2018" name="Int. J. Syst. Evol. Microbiol.">
        <title>Bifidobacterium catulorum sp. nov., a novel taxon from the faeces of the baby common marmoset (Callithrix jacchus).</title>
        <authorList>
            <person name="Modesto M."/>
            <person name="Michelini S."/>
            <person name="Oki K."/>
            <person name="Biavati B."/>
            <person name="Watanabe K."/>
            <person name="Mattarelli P."/>
        </authorList>
    </citation>
    <scope>NUCLEOTIDE SEQUENCE [LARGE SCALE GENOMIC DNA]</scope>
    <source>
        <strain evidence="4 5">MRM 8.19</strain>
    </source>
</reference>
<comment type="similarity">
    <text evidence="1">Belongs to the AB hydrolase superfamily. AB hydrolase 2 family.</text>
</comment>
<evidence type="ECO:0000256" key="1">
    <source>
        <dbReference type="ARBA" id="ARBA00006499"/>
    </source>
</evidence>
<dbReference type="PANTHER" id="PTHR10655">
    <property type="entry name" value="LYSOPHOSPHOLIPASE-RELATED"/>
    <property type="match status" value="1"/>
</dbReference>
<comment type="caution">
    <text evidence="4">The sequence shown here is derived from an EMBL/GenBank/DDBJ whole genome shotgun (WGS) entry which is preliminary data.</text>
</comment>
<dbReference type="PANTHER" id="PTHR10655:SF17">
    <property type="entry name" value="LYSOPHOSPHOLIPASE-LIKE PROTEIN 1"/>
    <property type="match status" value="1"/>
</dbReference>
<dbReference type="Gene3D" id="3.40.50.1820">
    <property type="entry name" value="alpha/beta hydrolase"/>
    <property type="match status" value="1"/>
</dbReference>
<proteinExistence type="inferred from homology"/>
<accession>A0A2U2MQA0</accession>
<protein>
    <submittedName>
        <fullName evidence="4">Esterase</fullName>
    </submittedName>
</protein>